<accession>A0A0H3BHH3</accession>
<sequence length="155" mass="17545">MNIRFTLNTEQVHVDAMPHERLSTVLRRCFHLPSIKGSHGHGENGASTILFNGEAVSAYIIPFFLAHETQIVTLDFFQKTKRGRWIVACFAQHHISFCGYCDAGKILTAESLLQRNSVPNEEEVRHAFSGMQCRCTDINALIRALQRMPACHEFS</sequence>
<evidence type="ECO:0000313" key="8">
    <source>
        <dbReference type="Proteomes" id="UP000001202"/>
    </source>
</evidence>
<evidence type="ECO:0000256" key="1">
    <source>
        <dbReference type="ARBA" id="ARBA00022714"/>
    </source>
</evidence>
<dbReference type="InterPro" id="IPR036010">
    <property type="entry name" value="2Fe-2S_ferredoxin-like_sf"/>
</dbReference>
<reference evidence="7 8" key="1">
    <citation type="journal article" date="2008" name="BMC Microbiol.">
        <title>Complete genome sequence of Treponema pallidum ssp. pallidum strain SS14 determined with oligonucleotide arrays.</title>
        <authorList>
            <person name="Matejkova P."/>
            <person name="Strouhal M."/>
            <person name="Smajs D."/>
            <person name="Norris S.J."/>
            <person name="Palzkill T."/>
            <person name="Petrosino J.F."/>
            <person name="Sodergren E."/>
            <person name="Norton J.E."/>
            <person name="Singh J."/>
            <person name="Richmond T.A."/>
            <person name="Molla M.N."/>
            <person name="Albert T.J."/>
            <person name="Weinstock G.M."/>
        </authorList>
    </citation>
    <scope>NUCLEOTIDE SEQUENCE [LARGE SCALE GENOMIC DNA]</scope>
    <source>
        <strain evidence="7 8">SS14</strain>
    </source>
</reference>
<dbReference type="SUPFAM" id="SSF47741">
    <property type="entry name" value="CO dehydrogenase ISP C-domain like"/>
    <property type="match status" value="1"/>
</dbReference>
<protein>
    <submittedName>
        <fullName evidence="7">Quinoline 2-oxidoreductase</fullName>
    </submittedName>
</protein>
<dbReference type="InterPro" id="IPR002888">
    <property type="entry name" value="2Fe-2S-bd"/>
</dbReference>
<dbReference type="PATRIC" id="fig|455434.6.peg.81"/>
<dbReference type="GO" id="GO:0051537">
    <property type="term" value="F:2 iron, 2 sulfur cluster binding"/>
    <property type="evidence" value="ECO:0007669"/>
    <property type="project" value="UniProtKB-KW"/>
</dbReference>
<keyword evidence="4" id="KW-0408">Iron</keyword>
<keyword evidence="3" id="KW-0560">Oxidoreductase</keyword>
<dbReference type="Pfam" id="PF01799">
    <property type="entry name" value="Fer2_2"/>
    <property type="match status" value="1"/>
</dbReference>
<evidence type="ECO:0000256" key="2">
    <source>
        <dbReference type="ARBA" id="ARBA00022723"/>
    </source>
</evidence>
<dbReference type="GO" id="GO:0046872">
    <property type="term" value="F:metal ion binding"/>
    <property type="evidence" value="ECO:0007669"/>
    <property type="project" value="UniProtKB-KW"/>
</dbReference>
<dbReference type="GeneID" id="93875875"/>
<dbReference type="GO" id="GO:0016491">
    <property type="term" value="F:oxidoreductase activity"/>
    <property type="evidence" value="ECO:0007669"/>
    <property type="project" value="UniProtKB-KW"/>
</dbReference>
<dbReference type="KEGG" id="tpp:TPASS_0080"/>
<keyword evidence="1" id="KW-0001">2Fe-2S</keyword>
<keyword evidence="5" id="KW-0411">Iron-sulfur</keyword>
<gene>
    <name evidence="7" type="ordered locus">TPASS_0080</name>
</gene>
<dbReference type="InterPro" id="IPR051452">
    <property type="entry name" value="Diverse_Oxidoreductases"/>
</dbReference>
<dbReference type="RefSeq" id="WP_010881529.1">
    <property type="nucleotide sequence ID" value="NC_010741.1"/>
</dbReference>
<dbReference type="InterPro" id="IPR012675">
    <property type="entry name" value="Beta-grasp_dom_sf"/>
</dbReference>
<proteinExistence type="predicted"/>
<dbReference type="PANTHER" id="PTHR44379">
    <property type="entry name" value="OXIDOREDUCTASE WITH IRON-SULFUR SUBUNIT"/>
    <property type="match status" value="1"/>
</dbReference>
<feature type="domain" description="[2Fe-2S]-binding" evidence="6">
    <location>
        <begin position="84"/>
        <end position="146"/>
    </location>
</feature>
<dbReference type="InterPro" id="IPR036884">
    <property type="entry name" value="2Fe-2S-bd_dom_sf"/>
</dbReference>
<dbReference type="Proteomes" id="UP000001202">
    <property type="component" value="Chromosome"/>
</dbReference>
<keyword evidence="2" id="KW-0479">Metal-binding</keyword>
<evidence type="ECO:0000313" key="7">
    <source>
        <dbReference type="EMBL" id="ACD70507.1"/>
    </source>
</evidence>
<dbReference type="PANTHER" id="PTHR44379:SF5">
    <property type="entry name" value="OXIDOREDUCTASE WITH IRON-SULFUR SUBUNIT"/>
    <property type="match status" value="1"/>
</dbReference>
<organism evidence="7 8">
    <name type="scientific">Treponema pallidum subsp. pallidum (strain SS14)</name>
    <dbReference type="NCBI Taxonomy" id="455434"/>
    <lineage>
        <taxon>Bacteria</taxon>
        <taxon>Pseudomonadati</taxon>
        <taxon>Spirochaetota</taxon>
        <taxon>Spirochaetia</taxon>
        <taxon>Spirochaetales</taxon>
        <taxon>Treponemataceae</taxon>
        <taxon>Treponema</taxon>
    </lineage>
</organism>
<dbReference type="Gene3D" id="3.10.20.30">
    <property type="match status" value="1"/>
</dbReference>
<evidence type="ECO:0000256" key="5">
    <source>
        <dbReference type="ARBA" id="ARBA00023014"/>
    </source>
</evidence>
<dbReference type="EMBL" id="CP000805">
    <property type="protein sequence ID" value="ACD70507.1"/>
    <property type="molecule type" value="Genomic_DNA"/>
</dbReference>
<dbReference type="SUPFAM" id="SSF54292">
    <property type="entry name" value="2Fe-2S ferredoxin-like"/>
    <property type="match status" value="1"/>
</dbReference>
<dbReference type="AlphaFoldDB" id="A0A0H3BHH3"/>
<name>A0A0H3BHH3_TREPS</name>
<evidence type="ECO:0000256" key="4">
    <source>
        <dbReference type="ARBA" id="ARBA00023004"/>
    </source>
</evidence>
<dbReference type="Gene3D" id="1.10.150.120">
    <property type="entry name" value="[2Fe-2S]-binding domain"/>
    <property type="match status" value="1"/>
</dbReference>
<evidence type="ECO:0000259" key="6">
    <source>
        <dbReference type="Pfam" id="PF01799"/>
    </source>
</evidence>
<evidence type="ECO:0000256" key="3">
    <source>
        <dbReference type="ARBA" id="ARBA00023002"/>
    </source>
</evidence>